<name>A0ABW5I5H8_9PSEU</name>
<sequence>MMYVLLVAMILLSCLAALHICAKSKRTLRLAVFGFRLESSPDNNQRDKAQKS</sequence>
<comment type="caution">
    <text evidence="1">The sequence shown here is derived from an EMBL/GenBank/DDBJ whole genome shotgun (WGS) entry which is preliminary data.</text>
</comment>
<gene>
    <name evidence="1" type="ORF">ACFSUT_26000</name>
</gene>
<evidence type="ECO:0000313" key="1">
    <source>
        <dbReference type="EMBL" id="MFD2483757.1"/>
    </source>
</evidence>
<accession>A0ABW5I5H8</accession>
<dbReference type="RefSeq" id="WP_344284277.1">
    <property type="nucleotide sequence ID" value="NZ_BAAAHV010000022.1"/>
</dbReference>
<dbReference type="EMBL" id="JBHUKQ010000014">
    <property type="protein sequence ID" value="MFD2483757.1"/>
    <property type="molecule type" value="Genomic_DNA"/>
</dbReference>
<organism evidence="1 2">
    <name type="scientific">Amycolatopsis albidoflavus</name>
    <dbReference type="NCBI Taxonomy" id="102226"/>
    <lineage>
        <taxon>Bacteria</taxon>
        <taxon>Bacillati</taxon>
        <taxon>Actinomycetota</taxon>
        <taxon>Actinomycetes</taxon>
        <taxon>Pseudonocardiales</taxon>
        <taxon>Pseudonocardiaceae</taxon>
        <taxon>Amycolatopsis</taxon>
    </lineage>
</organism>
<dbReference type="Proteomes" id="UP001597542">
    <property type="component" value="Unassembled WGS sequence"/>
</dbReference>
<protein>
    <submittedName>
        <fullName evidence="1">Uncharacterized protein</fullName>
    </submittedName>
</protein>
<keyword evidence="2" id="KW-1185">Reference proteome</keyword>
<proteinExistence type="predicted"/>
<evidence type="ECO:0000313" key="2">
    <source>
        <dbReference type="Proteomes" id="UP001597542"/>
    </source>
</evidence>
<reference evidence="2" key="1">
    <citation type="journal article" date="2019" name="Int. J. Syst. Evol. Microbiol.">
        <title>The Global Catalogue of Microorganisms (GCM) 10K type strain sequencing project: providing services to taxonomists for standard genome sequencing and annotation.</title>
        <authorList>
            <consortium name="The Broad Institute Genomics Platform"/>
            <consortium name="The Broad Institute Genome Sequencing Center for Infectious Disease"/>
            <person name="Wu L."/>
            <person name="Ma J."/>
        </authorList>
    </citation>
    <scope>NUCLEOTIDE SEQUENCE [LARGE SCALE GENOMIC DNA]</scope>
    <source>
        <strain evidence="2">CGMCC 4.7638</strain>
    </source>
</reference>